<dbReference type="HOGENOM" id="CLU_1292793_0_0_0"/>
<dbReference type="PATRIC" id="fig|771875.3.peg.603"/>
<dbReference type="AlphaFoldDB" id="H9UB28"/>
<accession>H9UB28</accession>
<dbReference type="Proteomes" id="UP000007384">
    <property type="component" value="Chromosome"/>
</dbReference>
<protein>
    <submittedName>
        <fullName evidence="1">Uncharacterized protein</fullName>
    </submittedName>
</protein>
<keyword evidence="2" id="KW-1185">Reference proteome</keyword>
<gene>
    <name evidence="1" type="ordered locus">Ferpe_0591</name>
</gene>
<dbReference type="STRING" id="771875.Ferpe_0591"/>
<evidence type="ECO:0000313" key="1">
    <source>
        <dbReference type="EMBL" id="AFG34721.1"/>
    </source>
</evidence>
<organism evidence="1 2">
    <name type="scientific">Fervidobacterium pennivorans (strain DSM 9078 / Ven5)</name>
    <dbReference type="NCBI Taxonomy" id="771875"/>
    <lineage>
        <taxon>Bacteria</taxon>
        <taxon>Thermotogati</taxon>
        <taxon>Thermotogota</taxon>
        <taxon>Thermotogae</taxon>
        <taxon>Thermotogales</taxon>
        <taxon>Fervidobacteriaceae</taxon>
        <taxon>Fervidobacterium</taxon>
    </lineage>
</organism>
<dbReference type="EMBL" id="CP003260">
    <property type="protein sequence ID" value="AFG34721.1"/>
    <property type="molecule type" value="Genomic_DNA"/>
</dbReference>
<reference evidence="1" key="1">
    <citation type="submission" date="2012-03" db="EMBL/GenBank/DDBJ databases">
        <title>Complete sequence of Fervidobacterium pennivorans DSM 9078.</title>
        <authorList>
            <consortium name="US DOE Joint Genome Institute"/>
            <person name="Lucas S."/>
            <person name="Han J."/>
            <person name="Lapidus A."/>
            <person name="Cheng J.-F."/>
            <person name="Goodwin L."/>
            <person name="Pitluck S."/>
            <person name="Peters L."/>
            <person name="Ovchinnikova G."/>
            <person name="Lu M."/>
            <person name="Detter J.C."/>
            <person name="Han C."/>
            <person name="Tapia R."/>
            <person name="Land M."/>
            <person name="Hauser L."/>
            <person name="Kyrpides N."/>
            <person name="Ivanova N."/>
            <person name="Pagani I."/>
            <person name="Noll K.M."/>
            <person name="Woyke T."/>
        </authorList>
    </citation>
    <scope>NUCLEOTIDE SEQUENCE</scope>
    <source>
        <strain evidence="1">DSM 9078</strain>
    </source>
</reference>
<sequence length="213" mass="24763">MCADGKRIKISQQQIVDISKIIFPDLYSCLYYLRFSYKDVQPGKEYNLKKIIFTFENKEYEYPMDVTFIGSTPEQASLVVFRSEGQTNTVLFKKLDKELPFFREKIENVTQADIEIFGNVNKYITFVDVSQKLPCILKPGESLEYAFYGSCNDSKVNWIYYAPRVTYKIRGDNKLRHYYPGTGLSKIGLQVDDSGEIFPKSLFQEINTHERGN</sequence>
<proteinExistence type="predicted"/>
<dbReference type="KEGG" id="fpe:Ferpe_0591"/>
<name>H9UB28_FERPD</name>
<evidence type="ECO:0000313" key="2">
    <source>
        <dbReference type="Proteomes" id="UP000007384"/>
    </source>
</evidence>
<dbReference type="RefSeq" id="WP_014451186.1">
    <property type="nucleotide sequence ID" value="NC_017095.1"/>
</dbReference>